<evidence type="ECO:0000256" key="1">
    <source>
        <dbReference type="SAM" id="MobiDB-lite"/>
    </source>
</evidence>
<gene>
    <name evidence="3" type="ORF">GCM10012286_73610</name>
</gene>
<evidence type="ECO:0000313" key="4">
    <source>
        <dbReference type="Proteomes" id="UP000656881"/>
    </source>
</evidence>
<comment type="caution">
    <text evidence="3">The sequence shown here is derived from an EMBL/GenBank/DDBJ whole genome shotgun (WGS) entry which is preliminary data.</text>
</comment>
<keyword evidence="2" id="KW-0472">Membrane</keyword>
<feature type="transmembrane region" description="Helical" evidence="2">
    <location>
        <begin position="88"/>
        <end position="109"/>
    </location>
</feature>
<dbReference type="EMBL" id="BMNG01000020">
    <property type="protein sequence ID" value="GGO57241.1"/>
    <property type="molecule type" value="Genomic_DNA"/>
</dbReference>
<evidence type="ECO:0000256" key="2">
    <source>
        <dbReference type="SAM" id="Phobius"/>
    </source>
</evidence>
<proteinExistence type="predicted"/>
<accession>A0ABQ2MSQ6</accession>
<protein>
    <recommendedName>
        <fullName evidence="5">Tat pathway signal sequence domain protein</fullName>
    </recommendedName>
</protein>
<keyword evidence="4" id="KW-1185">Reference proteome</keyword>
<organism evidence="3 4">
    <name type="scientific">Streptomyces lasiicapitis</name>
    <dbReference type="NCBI Taxonomy" id="1923961"/>
    <lineage>
        <taxon>Bacteria</taxon>
        <taxon>Bacillati</taxon>
        <taxon>Actinomycetota</taxon>
        <taxon>Actinomycetes</taxon>
        <taxon>Kitasatosporales</taxon>
        <taxon>Streptomycetaceae</taxon>
        <taxon>Streptomyces</taxon>
    </lineage>
</organism>
<dbReference type="Proteomes" id="UP000656881">
    <property type="component" value="Unassembled WGS sequence"/>
</dbReference>
<feature type="region of interest" description="Disordered" evidence="1">
    <location>
        <begin position="51"/>
        <end position="81"/>
    </location>
</feature>
<keyword evidence="2" id="KW-1133">Transmembrane helix</keyword>
<reference evidence="4" key="1">
    <citation type="journal article" date="2019" name="Int. J. Syst. Evol. Microbiol.">
        <title>The Global Catalogue of Microorganisms (GCM) 10K type strain sequencing project: providing services to taxonomists for standard genome sequencing and annotation.</title>
        <authorList>
            <consortium name="The Broad Institute Genomics Platform"/>
            <consortium name="The Broad Institute Genome Sequencing Center for Infectious Disease"/>
            <person name="Wu L."/>
            <person name="Ma J."/>
        </authorList>
    </citation>
    <scope>NUCLEOTIDE SEQUENCE [LARGE SCALE GENOMIC DNA]</scope>
    <source>
        <strain evidence="4">CGMCC 4.7349</strain>
    </source>
</reference>
<evidence type="ECO:0008006" key="5">
    <source>
        <dbReference type="Google" id="ProtNLM"/>
    </source>
</evidence>
<feature type="compositionally biased region" description="Low complexity" evidence="1">
    <location>
        <begin position="51"/>
        <end position="78"/>
    </location>
</feature>
<keyword evidence="2" id="KW-0812">Transmembrane</keyword>
<name>A0ABQ2MSQ6_9ACTN</name>
<evidence type="ECO:0000313" key="3">
    <source>
        <dbReference type="EMBL" id="GGO57241.1"/>
    </source>
</evidence>
<sequence>MSVGRMRGKTRLGVVAAVAVVALTGGVAPVAAVSLAAEPVVTAPVTVAAADGPAVSSPTPGPPEATATPSPASTQAPAGRMADTGAGIVPWIVAGAAGALGVGAVAFATTRRRQD</sequence>